<evidence type="ECO:0000313" key="18">
    <source>
        <dbReference type="EMBL" id="RXS94563.1"/>
    </source>
</evidence>
<dbReference type="SMART" id="SM00341">
    <property type="entry name" value="HRDC"/>
    <property type="match status" value="1"/>
</dbReference>
<evidence type="ECO:0000259" key="15">
    <source>
        <dbReference type="PROSITE" id="PS50967"/>
    </source>
</evidence>
<evidence type="ECO:0000256" key="3">
    <source>
        <dbReference type="ARBA" id="ARBA00022723"/>
    </source>
</evidence>
<dbReference type="GO" id="GO:0005737">
    <property type="term" value="C:cytoplasm"/>
    <property type="evidence" value="ECO:0007669"/>
    <property type="project" value="TreeGrafter"/>
</dbReference>
<evidence type="ECO:0000256" key="6">
    <source>
        <dbReference type="ARBA" id="ARBA00022806"/>
    </source>
</evidence>
<keyword evidence="9" id="KW-0413">Isomerase</keyword>
<evidence type="ECO:0000256" key="13">
    <source>
        <dbReference type="ARBA" id="ARBA00044550"/>
    </source>
</evidence>
<dbReference type="SMART" id="SM00490">
    <property type="entry name" value="HELICc"/>
    <property type="match status" value="1"/>
</dbReference>
<feature type="domain" description="HRDC" evidence="15">
    <location>
        <begin position="621"/>
        <end position="693"/>
    </location>
</feature>
<evidence type="ECO:0000256" key="5">
    <source>
        <dbReference type="ARBA" id="ARBA00022801"/>
    </source>
</evidence>
<comment type="catalytic activity">
    <reaction evidence="10">
        <text>Couples ATP hydrolysis with the unwinding of duplex DNA by translocating in the 3'-5' direction.</text>
        <dbReference type="EC" id="5.6.2.4"/>
    </reaction>
</comment>
<dbReference type="GO" id="GO:0030894">
    <property type="term" value="C:replisome"/>
    <property type="evidence" value="ECO:0007669"/>
    <property type="project" value="TreeGrafter"/>
</dbReference>
<dbReference type="PROSITE" id="PS51192">
    <property type="entry name" value="HELICASE_ATP_BIND_1"/>
    <property type="match status" value="1"/>
</dbReference>
<evidence type="ECO:0000256" key="1">
    <source>
        <dbReference type="ARBA" id="ARBA00001946"/>
    </source>
</evidence>
<dbReference type="GO" id="GO:0043138">
    <property type="term" value="F:3'-5' DNA helicase activity"/>
    <property type="evidence" value="ECO:0007669"/>
    <property type="project" value="UniProtKB-EC"/>
</dbReference>
<evidence type="ECO:0000259" key="16">
    <source>
        <dbReference type="PROSITE" id="PS51192"/>
    </source>
</evidence>
<keyword evidence="3" id="KW-0479">Metal-binding</keyword>
<organism evidence="18 19">
    <name type="scientific">Silvibacterium dinghuense</name>
    <dbReference type="NCBI Taxonomy" id="1560006"/>
    <lineage>
        <taxon>Bacteria</taxon>
        <taxon>Pseudomonadati</taxon>
        <taxon>Acidobacteriota</taxon>
        <taxon>Terriglobia</taxon>
        <taxon>Terriglobales</taxon>
        <taxon>Acidobacteriaceae</taxon>
        <taxon>Silvibacterium</taxon>
    </lineage>
</organism>
<feature type="compositionally biased region" description="Low complexity" evidence="14">
    <location>
        <begin position="595"/>
        <end position="606"/>
    </location>
</feature>
<dbReference type="SUPFAM" id="SSF47819">
    <property type="entry name" value="HRDC-like"/>
    <property type="match status" value="1"/>
</dbReference>
<dbReference type="InterPro" id="IPR002121">
    <property type="entry name" value="HRDC_dom"/>
</dbReference>
<keyword evidence="8" id="KW-0238">DNA-binding</keyword>
<dbReference type="InterPro" id="IPR027417">
    <property type="entry name" value="P-loop_NTPase"/>
</dbReference>
<dbReference type="CDD" id="cd17920">
    <property type="entry name" value="DEXHc_RecQ"/>
    <property type="match status" value="1"/>
</dbReference>
<dbReference type="Pfam" id="PF00270">
    <property type="entry name" value="DEAD"/>
    <property type="match status" value="1"/>
</dbReference>
<dbReference type="GO" id="GO:0006310">
    <property type="term" value="P:DNA recombination"/>
    <property type="evidence" value="ECO:0007669"/>
    <property type="project" value="InterPro"/>
</dbReference>
<dbReference type="InterPro" id="IPR044876">
    <property type="entry name" value="HRDC_dom_sf"/>
</dbReference>
<dbReference type="Pfam" id="PF00570">
    <property type="entry name" value="HRDC"/>
    <property type="match status" value="1"/>
</dbReference>
<keyword evidence="7" id="KW-0067">ATP-binding</keyword>
<dbReference type="PANTHER" id="PTHR13710">
    <property type="entry name" value="DNA HELICASE RECQ FAMILY MEMBER"/>
    <property type="match status" value="1"/>
</dbReference>
<name>A0A4Q1SC54_9BACT</name>
<feature type="domain" description="Helicase ATP-binding" evidence="16">
    <location>
        <begin position="34"/>
        <end position="202"/>
    </location>
</feature>
<keyword evidence="19" id="KW-1185">Reference proteome</keyword>
<dbReference type="Pfam" id="PF00271">
    <property type="entry name" value="Helicase_C"/>
    <property type="match status" value="1"/>
</dbReference>
<dbReference type="InterPro" id="IPR011545">
    <property type="entry name" value="DEAD/DEAH_box_helicase_dom"/>
</dbReference>
<evidence type="ECO:0000313" key="19">
    <source>
        <dbReference type="Proteomes" id="UP000290253"/>
    </source>
</evidence>
<dbReference type="AlphaFoldDB" id="A0A4Q1SC54"/>
<dbReference type="NCBIfam" id="TIGR00614">
    <property type="entry name" value="recQ_fam"/>
    <property type="match status" value="1"/>
</dbReference>
<dbReference type="InterPro" id="IPR014001">
    <property type="entry name" value="Helicase_ATP-bd"/>
</dbReference>
<keyword evidence="6 18" id="KW-0347">Helicase</keyword>
<comment type="cofactor">
    <cofactor evidence="1">
        <name>Mg(2+)</name>
        <dbReference type="ChEBI" id="CHEBI:18420"/>
    </cofactor>
</comment>
<dbReference type="GO" id="GO:0006281">
    <property type="term" value="P:DNA repair"/>
    <property type="evidence" value="ECO:0007669"/>
    <property type="project" value="TreeGrafter"/>
</dbReference>
<dbReference type="PROSITE" id="PS50967">
    <property type="entry name" value="HRDC"/>
    <property type="match status" value="1"/>
</dbReference>
<evidence type="ECO:0000256" key="2">
    <source>
        <dbReference type="ARBA" id="ARBA00005446"/>
    </source>
</evidence>
<keyword evidence="5" id="KW-0378">Hydrolase</keyword>
<reference evidence="18 19" key="1">
    <citation type="journal article" date="2016" name="Int. J. Syst. Evol. Microbiol.">
        <title>Acidipila dinghuensis sp. nov., an acidobacterium isolated from forest soil.</title>
        <authorList>
            <person name="Jiang Y.W."/>
            <person name="Wang J."/>
            <person name="Chen M.H."/>
            <person name="Lv Y.Y."/>
            <person name="Qiu L.H."/>
        </authorList>
    </citation>
    <scope>NUCLEOTIDE SEQUENCE [LARGE SCALE GENOMIC DNA]</scope>
    <source>
        <strain evidence="18 19">DHOF10</strain>
    </source>
</reference>
<evidence type="ECO:0000256" key="14">
    <source>
        <dbReference type="SAM" id="MobiDB-lite"/>
    </source>
</evidence>
<dbReference type="PANTHER" id="PTHR13710:SF105">
    <property type="entry name" value="ATP-DEPENDENT DNA HELICASE Q1"/>
    <property type="match status" value="1"/>
</dbReference>
<dbReference type="GO" id="GO:0043590">
    <property type="term" value="C:bacterial nucleoid"/>
    <property type="evidence" value="ECO:0007669"/>
    <property type="project" value="TreeGrafter"/>
</dbReference>
<protein>
    <recommendedName>
        <fullName evidence="12">ATP-dependent DNA helicase RecQ</fullName>
        <ecNumber evidence="11">5.6.2.4</ecNumber>
    </recommendedName>
    <alternativeName>
        <fullName evidence="13">DNA 3'-5' helicase RecQ</fullName>
    </alternativeName>
</protein>
<evidence type="ECO:0000259" key="17">
    <source>
        <dbReference type="PROSITE" id="PS51194"/>
    </source>
</evidence>
<dbReference type="InterPro" id="IPR004589">
    <property type="entry name" value="DNA_helicase_ATP-dep_RecQ"/>
</dbReference>
<dbReference type="GO" id="GO:0046872">
    <property type="term" value="F:metal ion binding"/>
    <property type="evidence" value="ECO:0007669"/>
    <property type="project" value="UniProtKB-KW"/>
</dbReference>
<evidence type="ECO:0000256" key="7">
    <source>
        <dbReference type="ARBA" id="ARBA00022840"/>
    </source>
</evidence>
<dbReference type="Pfam" id="PF16124">
    <property type="entry name" value="RecQ_Zn_bind"/>
    <property type="match status" value="1"/>
</dbReference>
<feature type="domain" description="Helicase C-terminal" evidence="17">
    <location>
        <begin position="227"/>
        <end position="381"/>
    </location>
</feature>
<evidence type="ECO:0000256" key="8">
    <source>
        <dbReference type="ARBA" id="ARBA00023125"/>
    </source>
</evidence>
<evidence type="ECO:0000256" key="10">
    <source>
        <dbReference type="ARBA" id="ARBA00034617"/>
    </source>
</evidence>
<sequence>MTRSVSSSHASTLHETLHRVFGFRGFRANQEAVCAAAMEGRDVLLVMPTGSGKSLCYQLPAIARGGTALVISPLIALMDDQAAKLAALGLRVERIHSGLDREAAREACRQYLAGQLQFLFIAPERLRVPGFAEMLAKRKPNLIAIDEAHCISQWGHDFRPDYRLLGRSLEMLKPAPVMALTATATPTVQKDIVKQLGLAAPAQFIHGFRRDNLAIEVVEVSKPRRAQFCVELLQLKERRPAIVYAPTRRDAETTAETLSSHFPSAAYHAGMDAGVRERVQREFLEGRLEVVVATIAFGMGIDKADVRTVIHTALPSSVEGYYQEIGRAGRDGLESRTILMHSFADRRTHDFFYQRDYPEMAVLDRIAYKLGDEPQHVEDLRDALKMDQEIFQKALEKLVGHGGAAVDFEGMATKGAAAWRDPYARQCQHRQEQIEKMLRFADGGVCRMRMLVEHFGDDEDAGRNCGLCDFCAAENAVAQVFRPLKRGEEATVESVARALRSSPNGMATGRLYKQLFPSGGMDRDEFESLLVSMARSGYAELEDTTFEKDGKMIPFRRITLTDAGEEIGQGEPLRMLLPDAKERERAGAKPRRSSRSGSGSGARSAAPQQKTLIAEPEVKLSAAEEALEKRLRAWRSEEAKKHGFPAFRIFGDKTLRELVLERPQTQDDLLRINGIGPEKATRFGESICAICAG</sequence>
<dbReference type="SUPFAM" id="SSF52540">
    <property type="entry name" value="P-loop containing nucleoside triphosphate hydrolases"/>
    <property type="match status" value="1"/>
</dbReference>
<accession>A0A4Q1SC54</accession>
<evidence type="ECO:0000256" key="12">
    <source>
        <dbReference type="ARBA" id="ARBA00044535"/>
    </source>
</evidence>
<keyword evidence="4" id="KW-0547">Nucleotide-binding</keyword>
<dbReference type="GO" id="GO:0016787">
    <property type="term" value="F:hydrolase activity"/>
    <property type="evidence" value="ECO:0007669"/>
    <property type="project" value="UniProtKB-KW"/>
</dbReference>
<comment type="caution">
    <text evidence="18">The sequence shown here is derived from an EMBL/GenBank/DDBJ whole genome shotgun (WGS) entry which is preliminary data.</text>
</comment>
<dbReference type="Gene3D" id="1.10.150.80">
    <property type="entry name" value="HRDC domain"/>
    <property type="match status" value="1"/>
</dbReference>
<dbReference type="Proteomes" id="UP000290253">
    <property type="component" value="Unassembled WGS sequence"/>
</dbReference>
<proteinExistence type="inferred from homology"/>
<dbReference type="RefSeq" id="WP_129209300.1">
    <property type="nucleotide sequence ID" value="NZ_BMGU01000005.1"/>
</dbReference>
<dbReference type="Gene3D" id="3.40.50.300">
    <property type="entry name" value="P-loop containing nucleotide triphosphate hydrolases"/>
    <property type="match status" value="2"/>
</dbReference>
<dbReference type="InterPro" id="IPR010997">
    <property type="entry name" value="HRDC-like_sf"/>
</dbReference>
<dbReference type="SMART" id="SM00487">
    <property type="entry name" value="DEXDc"/>
    <property type="match status" value="1"/>
</dbReference>
<dbReference type="GO" id="GO:0003677">
    <property type="term" value="F:DNA binding"/>
    <property type="evidence" value="ECO:0007669"/>
    <property type="project" value="UniProtKB-KW"/>
</dbReference>
<dbReference type="GO" id="GO:0005524">
    <property type="term" value="F:ATP binding"/>
    <property type="evidence" value="ECO:0007669"/>
    <property type="project" value="UniProtKB-KW"/>
</dbReference>
<dbReference type="InterPro" id="IPR001650">
    <property type="entry name" value="Helicase_C-like"/>
</dbReference>
<dbReference type="FunFam" id="3.40.50.300:FF:001389">
    <property type="entry name" value="ATP-dependent DNA helicase RecQ"/>
    <property type="match status" value="1"/>
</dbReference>
<comment type="similarity">
    <text evidence="2">Belongs to the helicase family. RecQ subfamily.</text>
</comment>
<evidence type="ECO:0000256" key="4">
    <source>
        <dbReference type="ARBA" id="ARBA00022741"/>
    </source>
</evidence>
<dbReference type="InterPro" id="IPR032284">
    <property type="entry name" value="RecQ_Zn-bd"/>
</dbReference>
<evidence type="ECO:0000256" key="11">
    <source>
        <dbReference type="ARBA" id="ARBA00034808"/>
    </source>
</evidence>
<dbReference type="GO" id="GO:0009378">
    <property type="term" value="F:four-way junction helicase activity"/>
    <property type="evidence" value="ECO:0007669"/>
    <property type="project" value="TreeGrafter"/>
</dbReference>
<dbReference type="EMBL" id="SDMK01000003">
    <property type="protein sequence ID" value="RXS94563.1"/>
    <property type="molecule type" value="Genomic_DNA"/>
</dbReference>
<dbReference type="OrthoDB" id="9763310at2"/>
<dbReference type="EC" id="5.6.2.4" evidence="11"/>
<dbReference type="PROSITE" id="PS51194">
    <property type="entry name" value="HELICASE_CTER"/>
    <property type="match status" value="1"/>
</dbReference>
<feature type="region of interest" description="Disordered" evidence="14">
    <location>
        <begin position="567"/>
        <end position="616"/>
    </location>
</feature>
<gene>
    <name evidence="18" type="ORF">ESZ00_16000</name>
</gene>
<evidence type="ECO:0000256" key="9">
    <source>
        <dbReference type="ARBA" id="ARBA00023235"/>
    </source>
</evidence>